<name>A0A5C5WDX9_9BACT</name>
<gene>
    <name evidence="1" type="ORF">Pla22_51980</name>
</gene>
<keyword evidence="2" id="KW-1185">Reference proteome</keyword>
<comment type="caution">
    <text evidence="1">The sequence shown here is derived from an EMBL/GenBank/DDBJ whole genome shotgun (WGS) entry which is preliminary data.</text>
</comment>
<evidence type="ECO:0000313" key="2">
    <source>
        <dbReference type="Proteomes" id="UP000316598"/>
    </source>
</evidence>
<reference evidence="1 2" key="1">
    <citation type="submission" date="2019-02" db="EMBL/GenBank/DDBJ databases">
        <title>Deep-cultivation of Planctomycetes and their phenomic and genomic characterization uncovers novel biology.</title>
        <authorList>
            <person name="Wiegand S."/>
            <person name="Jogler M."/>
            <person name="Boedeker C."/>
            <person name="Pinto D."/>
            <person name="Vollmers J."/>
            <person name="Rivas-Marin E."/>
            <person name="Kohn T."/>
            <person name="Peeters S.H."/>
            <person name="Heuer A."/>
            <person name="Rast P."/>
            <person name="Oberbeckmann S."/>
            <person name="Bunk B."/>
            <person name="Jeske O."/>
            <person name="Meyerdierks A."/>
            <person name="Storesund J.E."/>
            <person name="Kallscheuer N."/>
            <person name="Luecker S."/>
            <person name="Lage O.M."/>
            <person name="Pohl T."/>
            <person name="Merkel B.J."/>
            <person name="Hornburger P."/>
            <person name="Mueller R.-W."/>
            <person name="Bruemmer F."/>
            <person name="Labrenz M."/>
            <person name="Spormann A.M."/>
            <person name="Op Den Camp H."/>
            <person name="Overmann J."/>
            <person name="Amann R."/>
            <person name="Jetten M.S.M."/>
            <person name="Mascher T."/>
            <person name="Medema M.H."/>
            <person name="Devos D.P."/>
            <person name="Kaster A.-K."/>
            <person name="Ovreas L."/>
            <person name="Rohde M."/>
            <person name="Galperin M.Y."/>
            <person name="Jogler C."/>
        </authorList>
    </citation>
    <scope>NUCLEOTIDE SEQUENCE [LARGE SCALE GENOMIC DNA]</scope>
    <source>
        <strain evidence="1 2">Pla22</strain>
    </source>
</reference>
<accession>A0A5C5WDX9</accession>
<protein>
    <submittedName>
        <fullName evidence="1">Uncharacterized protein</fullName>
    </submittedName>
</protein>
<dbReference type="EMBL" id="SJPI01000005">
    <property type="protein sequence ID" value="TWT47922.1"/>
    <property type="molecule type" value="Genomic_DNA"/>
</dbReference>
<dbReference type="Proteomes" id="UP000316598">
    <property type="component" value="Unassembled WGS sequence"/>
</dbReference>
<evidence type="ECO:0000313" key="1">
    <source>
        <dbReference type="EMBL" id="TWT47922.1"/>
    </source>
</evidence>
<proteinExistence type="predicted"/>
<organism evidence="1 2">
    <name type="scientific">Rubripirellula amarantea</name>
    <dbReference type="NCBI Taxonomy" id="2527999"/>
    <lineage>
        <taxon>Bacteria</taxon>
        <taxon>Pseudomonadati</taxon>
        <taxon>Planctomycetota</taxon>
        <taxon>Planctomycetia</taxon>
        <taxon>Pirellulales</taxon>
        <taxon>Pirellulaceae</taxon>
        <taxon>Rubripirellula</taxon>
    </lineage>
</organism>
<dbReference type="AlphaFoldDB" id="A0A5C5WDX9"/>
<sequence>MKYLKLILASGLFVFGGLLVCAFAMTNLAPSPVTAAKAHSIEHGWAADELTLTGFETSAKISGSNGTVLLKGEKPDRQNRICVELRKPLFATGWQVVGYDESHEPTDRSED</sequence>
<dbReference type="RefSeq" id="WP_146517611.1">
    <property type="nucleotide sequence ID" value="NZ_SJPI01000005.1"/>
</dbReference>